<dbReference type="EMBL" id="JACHVA010000043">
    <property type="protein sequence ID" value="MBC2601008.1"/>
    <property type="molecule type" value="Genomic_DNA"/>
</dbReference>
<organism evidence="2 3">
    <name type="scientific">Puniceicoccus vermicola</name>
    <dbReference type="NCBI Taxonomy" id="388746"/>
    <lineage>
        <taxon>Bacteria</taxon>
        <taxon>Pseudomonadati</taxon>
        <taxon>Verrucomicrobiota</taxon>
        <taxon>Opitutia</taxon>
        <taxon>Puniceicoccales</taxon>
        <taxon>Puniceicoccaceae</taxon>
        <taxon>Puniceicoccus</taxon>
    </lineage>
</organism>
<evidence type="ECO:0000313" key="2">
    <source>
        <dbReference type="EMBL" id="MBC2601008.1"/>
    </source>
</evidence>
<dbReference type="RefSeq" id="WP_185691737.1">
    <property type="nucleotide sequence ID" value="NZ_JACHVA010000043.1"/>
</dbReference>
<dbReference type="AlphaFoldDB" id="A0A7X1E3I2"/>
<dbReference type="InterPro" id="IPR002686">
    <property type="entry name" value="Transposase_17"/>
</dbReference>
<dbReference type="GO" id="GO:0006313">
    <property type="term" value="P:DNA transposition"/>
    <property type="evidence" value="ECO:0007669"/>
    <property type="project" value="InterPro"/>
</dbReference>
<sequence>MSRRSRIEYSGAIYHVINRGNYRSYIFETGGARKSFLECLDTCCEAQGWILHAWVLMGNHYHLCVETPEPNLVEGMKWLQSTFANRFNRFRKVNGHVFQGRYKAILLDGDAVGADTKTTSRLDL</sequence>
<dbReference type="Gene3D" id="3.30.70.1290">
    <property type="entry name" value="Transposase IS200-like"/>
    <property type="match status" value="1"/>
</dbReference>
<keyword evidence="3" id="KW-1185">Reference proteome</keyword>
<accession>A0A7X1E3I2</accession>
<proteinExistence type="predicted"/>
<dbReference type="Proteomes" id="UP000525652">
    <property type="component" value="Unassembled WGS sequence"/>
</dbReference>
<dbReference type="Pfam" id="PF01797">
    <property type="entry name" value="Y1_Tnp"/>
    <property type="match status" value="1"/>
</dbReference>
<dbReference type="GO" id="GO:0004803">
    <property type="term" value="F:transposase activity"/>
    <property type="evidence" value="ECO:0007669"/>
    <property type="project" value="InterPro"/>
</dbReference>
<dbReference type="PANTHER" id="PTHR34322">
    <property type="entry name" value="TRANSPOSASE, Y1_TNP DOMAIN-CONTAINING"/>
    <property type="match status" value="1"/>
</dbReference>
<dbReference type="SUPFAM" id="SSF143422">
    <property type="entry name" value="Transposase IS200-like"/>
    <property type="match status" value="1"/>
</dbReference>
<dbReference type="InterPro" id="IPR036515">
    <property type="entry name" value="Transposase_17_sf"/>
</dbReference>
<protein>
    <submittedName>
        <fullName evidence="2">Transposase</fullName>
    </submittedName>
</protein>
<gene>
    <name evidence="2" type="ORF">H5P30_04355</name>
</gene>
<reference evidence="2 3" key="1">
    <citation type="submission" date="2020-07" db="EMBL/GenBank/DDBJ databases">
        <authorList>
            <person name="Feng X."/>
        </authorList>
    </citation>
    <scope>NUCLEOTIDE SEQUENCE [LARGE SCALE GENOMIC DNA]</scope>
    <source>
        <strain evidence="2 3">JCM14086</strain>
    </source>
</reference>
<name>A0A7X1E3I2_9BACT</name>
<feature type="domain" description="Transposase IS200-like" evidence="1">
    <location>
        <begin position="9"/>
        <end position="117"/>
    </location>
</feature>
<evidence type="ECO:0000313" key="3">
    <source>
        <dbReference type="Proteomes" id="UP000525652"/>
    </source>
</evidence>
<dbReference type="SMART" id="SM01321">
    <property type="entry name" value="Y1_Tnp"/>
    <property type="match status" value="1"/>
</dbReference>
<comment type="caution">
    <text evidence="2">The sequence shown here is derived from an EMBL/GenBank/DDBJ whole genome shotgun (WGS) entry which is preliminary data.</text>
</comment>
<dbReference type="PANTHER" id="PTHR34322:SF2">
    <property type="entry name" value="TRANSPOSASE IS200-LIKE DOMAIN-CONTAINING PROTEIN"/>
    <property type="match status" value="1"/>
</dbReference>
<evidence type="ECO:0000259" key="1">
    <source>
        <dbReference type="SMART" id="SM01321"/>
    </source>
</evidence>
<dbReference type="GO" id="GO:0003677">
    <property type="term" value="F:DNA binding"/>
    <property type="evidence" value="ECO:0007669"/>
    <property type="project" value="InterPro"/>
</dbReference>